<dbReference type="EMBL" id="CGIH01000032">
    <property type="protein sequence ID" value="CFX84001.1"/>
    <property type="molecule type" value="Genomic_DNA"/>
</dbReference>
<accession>A0A0E4C933</accession>
<name>A0A0E4C933_9FIRM</name>
<protein>
    <submittedName>
        <fullName evidence="1">Uncharacterized</fullName>
    </submittedName>
</protein>
<evidence type="ECO:0000313" key="2">
    <source>
        <dbReference type="Proteomes" id="UP000045545"/>
    </source>
</evidence>
<dbReference type="Proteomes" id="UP000045545">
    <property type="component" value="Unassembled WGS sequence"/>
</dbReference>
<gene>
    <name evidence="1" type="ORF">1990</name>
</gene>
<dbReference type="STRING" id="690567.1990"/>
<evidence type="ECO:0000313" key="1">
    <source>
        <dbReference type="EMBL" id="CFX84001.1"/>
    </source>
</evidence>
<organism evidence="1 2">
    <name type="scientific">Syntrophomonas zehnderi OL-4</name>
    <dbReference type="NCBI Taxonomy" id="690567"/>
    <lineage>
        <taxon>Bacteria</taxon>
        <taxon>Bacillati</taxon>
        <taxon>Bacillota</taxon>
        <taxon>Clostridia</taxon>
        <taxon>Eubacteriales</taxon>
        <taxon>Syntrophomonadaceae</taxon>
        <taxon>Syntrophomonas</taxon>
    </lineage>
</organism>
<sequence length="33" mass="3581">MLNTTPATIEDLKQILANQKIDSTNLRIIASPG</sequence>
<dbReference type="AlphaFoldDB" id="A0A0E4C933"/>
<reference evidence="1 2" key="1">
    <citation type="submission" date="2015-03" db="EMBL/GenBank/DDBJ databases">
        <authorList>
            <person name="Murphy D."/>
        </authorList>
    </citation>
    <scope>NUCLEOTIDE SEQUENCE [LARGE SCALE GENOMIC DNA]</scope>
    <source>
        <strain evidence="1 2">OL-4</strain>
    </source>
</reference>
<keyword evidence="2" id="KW-1185">Reference proteome</keyword>
<proteinExistence type="predicted"/>